<feature type="domain" description="SCP" evidence="3">
    <location>
        <begin position="54"/>
        <end position="194"/>
    </location>
</feature>
<name>A0ABR0W2M3_REHGL</name>
<keyword evidence="2" id="KW-0732">Signal</keyword>
<feature type="chain" id="PRO_5045515157" description="SCP domain-containing protein" evidence="2">
    <location>
        <begin position="23"/>
        <end position="211"/>
    </location>
</feature>
<feature type="signal peptide" evidence="2">
    <location>
        <begin position="1"/>
        <end position="22"/>
    </location>
</feature>
<feature type="region of interest" description="Disordered" evidence="1">
    <location>
        <begin position="27"/>
        <end position="47"/>
    </location>
</feature>
<evidence type="ECO:0000259" key="3">
    <source>
        <dbReference type="SMART" id="SM00198"/>
    </source>
</evidence>
<comment type="caution">
    <text evidence="4">The sequence shown here is derived from an EMBL/GenBank/DDBJ whole genome shotgun (WGS) entry which is preliminary data.</text>
</comment>
<sequence length="211" mass="24087">MPRARILCFLIIAAALVASATADLNHSTPRDKLKKRNTTAATPPQAPFVPTFNWEQREYLRAHNDLRRRVGVPPLVWDPILTAAAHGWAEQRRRDCNYRYHSSNKYGENIYWMSYKEFDPTDAVQYWFNEYKLYDRAANACRCRPERAGCECGHYLNVVWSTTKRVGCSGAVYCDNQKGVYVVCNYDPAGLIPGINPFTGLKLRTAGNFTI</sequence>
<gene>
    <name evidence="4" type="ORF">DH2020_025904</name>
</gene>
<evidence type="ECO:0000313" key="5">
    <source>
        <dbReference type="Proteomes" id="UP001318860"/>
    </source>
</evidence>
<dbReference type="InterPro" id="IPR001283">
    <property type="entry name" value="CRISP-related"/>
</dbReference>
<dbReference type="Pfam" id="PF00188">
    <property type="entry name" value="CAP"/>
    <property type="match status" value="1"/>
</dbReference>
<proteinExistence type="predicted"/>
<dbReference type="InterPro" id="IPR014044">
    <property type="entry name" value="CAP_dom"/>
</dbReference>
<evidence type="ECO:0000256" key="2">
    <source>
        <dbReference type="SAM" id="SignalP"/>
    </source>
</evidence>
<keyword evidence="5" id="KW-1185">Reference proteome</keyword>
<evidence type="ECO:0000256" key="1">
    <source>
        <dbReference type="SAM" id="MobiDB-lite"/>
    </source>
</evidence>
<evidence type="ECO:0000313" key="4">
    <source>
        <dbReference type="EMBL" id="KAK6140340.1"/>
    </source>
</evidence>
<dbReference type="InterPro" id="IPR035940">
    <property type="entry name" value="CAP_sf"/>
</dbReference>
<protein>
    <recommendedName>
        <fullName evidence="3">SCP domain-containing protein</fullName>
    </recommendedName>
</protein>
<dbReference type="EMBL" id="JABTTQ020000342">
    <property type="protein sequence ID" value="KAK6140340.1"/>
    <property type="molecule type" value="Genomic_DNA"/>
</dbReference>
<dbReference type="PANTHER" id="PTHR10334">
    <property type="entry name" value="CYSTEINE-RICH SECRETORY PROTEIN-RELATED"/>
    <property type="match status" value="1"/>
</dbReference>
<reference evidence="4 5" key="1">
    <citation type="journal article" date="2021" name="Comput. Struct. Biotechnol. J.">
        <title>De novo genome assembly of the potent medicinal plant Rehmannia glutinosa using nanopore technology.</title>
        <authorList>
            <person name="Ma L."/>
            <person name="Dong C."/>
            <person name="Song C."/>
            <person name="Wang X."/>
            <person name="Zheng X."/>
            <person name="Niu Y."/>
            <person name="Chen S."/>
            <person name="Feng W."/>
        </authorList>
    </citation>
    <scope>NUCLEOTIDE SEQUENCE [LARGE SCALE GENOMIC DNA]</scope>
    <source>
        <strain evidence="4">DH-2019</strain>
    </source>
</reference>
<dbReference type="PRINTS" id="PR00837">
    <property type="entry name" value="V5TPXLIKE"/>
</dbReference>
<dbReference type="SUPFAM" id="SSF55797">
    <property type="entry name" value="PR-1-like"/>
    <property type="match status" value="1"/>
</dbReference>
<dbReference type="Gene3D" id="3.40.33.10">
    <property type="entry name" value="CAP"/>
    <property type="match status" value="1"/>
</dbReference>
<organism evidence="4 5">
    <name type="scientific">Rehmannia glutinosa</name>
    <name type="common">Chinese foxglove</name>
    <dbReference type="NCBI Taxonomy" id="99300"/>
    <lineage>
        <taxon>Eukaryota</taxon>
        <taxon>Viridiplantae</taxon>
        <taxon>Streptophyta</taxon>
        <taxon>Embryophyta</taxon>
        <taxon>Tracheophyta</taxon>
        <taxon>Spermatophyta</taxon>
        <taxon>Magnoliopsida</taxon>
        <taxon>eudicotyledons</taxon>
        <taxon>Gunneridae</taxon>
        <taxon>Pentapetalae</taxon>
        <taxon>asterids</taxon>
        <taxon>lamiids</taxon>
        <taxon>Lamiales</taxon>
        <taxon>Orobanchaceae</taxon>
        <taxon>Rehmannieae</taxon>
        <taxon>Rehmannia</taxon>
    </lineage>
</organism>
<dbReference type="SMART" id="SM00198">
    <property type="entry name" value="SCP"/>
    <property type="match status" value="1"/>
</dbReference>
<accession>A0ABR0W2M3</accession>
<dbReference type="Proteomes" id="UP001318860">
    <property type="component" value="Unassembled WGS sequence"/>
</dbReference>